<dbReference type="InterPro" id="IPR007344">
    <property type="entry name" value="GrpB/CoaE"/>
</dbReference>
<dbReference type="Gene3D" id="3.30.460.10">
    <property type="entry name" value="Beta Polymerase, domain 2"/>
    <property type="match status" value="1"/>
</dbReference>
<gene>
    <name evidence="1" type="ORF">SAMN06295879_2939</name>
</gene>
<dbReference type="PANTHER" id="PTHR34822">
    <property type="entry name" value="GRPB DOMAIN PROTEIN (AFU_ORTHOLOGUE AFUA_1G01530)"/>
    <property type="match status" value="1"/>
</dbReference>
<evidence type="ECO:0000313" key="1">
    <source>
        <dbReference type="EMBL" id="SKB00139.1"/>
    </source>
</evidence>
<dbReference type="Proteomes" id="UP000189735">
    <property type="component" value="Unassembled WGS sequence"/>
</dbReference>
<dbReference type="AlphaFoldDB" id="A0A1T4YED6"/>
<dbReference type="RefSeq" id="WP_078715022.1">
    <property type="nucleotide sequence ID" value="NZ_FUYG01000008.1"/>
</dbReference>
<name>A0A1T4YED6_9MICO</name>
<dbReference type="SUPFAM" id="SSF81301">
    <property type="entry name" value="Nucleotidyltransferase"/>
    <property type="match status" value="1"/>
</dbReference>
<dbReference type="InterPro" id="IPR043519">
    <property type="entry name" value="NT_sf"/>
</dbReference>
<sequence>MPSKRQITEFSDEPAAGNPWVVEPVPTTIELIEYDPTWPAQAKQIGDRLCELLGVRAIRIDHVGSTAVEGLPAKPVIDIDLTVADSADEAGYVNTLQDAGFVLTVREPWWHEHRLFHGGQRPDDRVLPTDGGPATNIHVFGPDSPELIKHVVFRNWLRSSASDRKLYADAKRAAAAAQQEHEAVMDYNVRKQAVILEIYERAFRASGFLS</sequence>
<accession>A0A1T4YED6</accession>
<keyword evidence="1" id="KW-0808">Transferase</keyword>
<protein>
    <submittedName>
        <fullName evidence="1">GrpB domain, predicted nucleotidyltransferase, UPF0157 family</fullName>
    </submittedName>
</protein>
<reference evidence="2" key="1">
    <citation type="submission" date="2017-02" db="EMBL/GenBank/DDBJ databases">
        <authorList>
            <person name="Varghese N."/>
            <person name="Submissions S."/>
        </authorList>
    </citation>
    <scope>NUCLEOTIDE SEQUENCE [LARGE SCALE GENOMIC DNA]</scope>
    <source>
        <strain evidence="2">VKM Ac-2052</strain>
    </source>
</reference>
<dbReference type="Pfam" id="PF04229">
    <property type="entry name" value="GrpB"/>
    <property type="match status" value="1"/>
</dbReference>
<proteinExistence type="predicted"/>
<dbReference type="PANTHER" id="PTHR34822:SF1">
    <property type="entry name" value="GRPB FAMILY PROTEIN"/>
    <property type="match status" value="1"/>
</dbReference>
<dbReference type="EMBL" id="FUYG01000008">
    <property type="protein sequence ID" value="SKB00139.1"/>
    <property type="molecule type" value="Genomic_DNA"/>
</dbReference>
<organism evidence="1 2">
    <name type="scientific">Agreia bicolorata</name>
    <dbReference type="NCBI Taxonomy" id="110935"/>
    <lineage>
        <taxon>Bacteria</taxon>
        <taxon>Bacillati</taxon>
        <taxon>Actinomycetota</taxon>
        <taxon>Actinomycetes</taxon>
        <taxon>Micrococcales</taxon>
        <taxon>Microbacteriaceae</taxon>
        <taxon>Agreia</taxon>
    </lineage>
</organism>
<evidence type="ECO:0000313" key="2">
    <source>
        <dbReference type="Proteomes" id="UP000189735"/>
    </source>
</evidence>
<dbReference type="GO" id="GO:0016740">
    <property type="term" value="F:transferase activity"/>
    <property type="evidence" value="ECO:0007669"/>
    <property type="project" value="UniProtKB-KW"/>
</dbReference>